<dbReference type="InterPro" id="IPR025495">
    <property type="entry name" value="DUF4386"/>
</dbReference>
<keyword evidence="1" id="KW-1133">Transmembrane helix</keyword>
<gene>
    <name evidence="2" type="ORF">QQX04_05805</name>
</gene>
<evidence type="ECO:0000256" key="1">
    <source>
        <dbReference type="SAM" id="Phobius"/>
    </source>
</evidence>
<keyword evidence="3" id="KW-1185">Reference proteome</keyword>
<sequence length="247" mass="26173">MTTRNELAPATAARLAGVGYIAIVLLAMSANFLVRNQLVIPDDPAMTMSNIAENATTFRFGIAGFAAIAMIDIGIAWALHVLLRGTGERRSLLAAWLRVAYTVAFIPAITFMVLALQLSVGGDAVAGLDAGQREAWTGLAMEAFDITWLLALVAFGLHLIVLGRILVASRIGPRPLGIGLWIAGGAYIADTFAHLLMANYADFGGAFLAIVATASIVTEVWFTIWLLVRAPRTVATLPGKEPELVAA</sequence>
<name>A0ABT8G035_9MICO</name>
<reference evidence="2" key="1">
    <citation type="submission" date="2023-06" db="EMBL/GenBank/DDBJ databases">
        <title>SYSU T00b26.</title>
        <authorList>
            <person name="Gao L."/>
            <person name="Fang B.-Z."/>
            <person name="Li W.-J."/>
        </authorList>
    </citation>
    <scope>NUCLEOTIDE SEQUENCE</scope>
    <source>
        <strain evidence="2">SYSU T00b26</strain>
    </source>
</reference>
<proteinExistence type="predicted"/>
<feature type="transmembrane region" description="Helical" evidence="1">
    <location>
        <begin position="178"/>
        <end position="197"/>
    </location>
</feature>
<dbReference type="RefSeq" id="WP_301127141.1">
    <property type="nucleotide sequence ID" value="NZ_JAUHPV010000003.1"/>
</dbReference>
<dbReference type="EMBL" id="JAUHPV010000003">
    <property type="protein sequence ID" value="MDN4472506.1"/>
    <property type="molecule type" value="Genomic_DNA"/>
</dbReference>
<feature type="transmembrane region" description="Helical" evidence="1">
    <location>
        <begin position="95"/>
        <end position="118"/>
    </location>
</feature>
<keyword evidence="1" id="KW-0812">Transmembrane</keyword>
<evidence type="ECO:0000313" key="2">
    <source>
        <dbReference type="EMBL" id="MDN4472506.1"/>
    </source>
</evidence>
<evidence type="ECO:0000313" key="3">
    <source>
        <dbReference type="Proteomes" id="UP001172738"/>
    </source>
</evidence>
<organism evidence="2 3">
    <name type="scientific">Demequina zhanjiangensis</name>
    <dbReference type="NCBI Taxonomy" id="3051659"/>
    <lineage>
        <taxon>Bacteria</taxon>
        <taxon>Bacillati</taxon>
        <taxon>Actinomycetota</taxon>
        <taxon>Actinomycetes</taxon>
        <taxon>Micrococcales</taxon>
        <taxon>Demequinaceae</taxon>
        <taxon>Demequina</taxon>
    </lineage>
</organism>
<feature type="transmembrane region" description="Helical" evidence="1">
    <location>
        <begin position="203"/>
        <end position="228"/>
    </location>
</feature>
<feature type="transmembrane region" description="Helical" evidence="1">
    <location>
        <begin position="58"/>
        <end position="83"/>
    </location>
</feature>
<feature type="transmembrane region" description="Helical" evidence="1">
    <location>
        <begin position="146"/>
        <end position="166"/>
    </location>
</feature>
<dbReference type="Pfam" id="PF14329">
    <property type="entry name" value="DUF4386"/>
    <property type="match status" value="1"/>
</dbReference>
<comment type="caution">
    <text evidence="2">The sequence shown here is derived from an EMBL/GenBank/DDBJ whole genome shotgun (WGS) entry which is preliminary data.</text>
</comment>
<keyword evidence="1" id="KW-0472">Membrane</keyword>
<protein>
    <submittedName>
        <fullName evidence="2">DUF4386 domain-containing protein</fullName>
    </submittedName>
</protein>
<accession>A0ABT8G035</accession>
<feature type="transmembrane region" description="Helical" evidence="1">
    <location>
        <begin position="12"/>
        <end position="34"/>
    </location>
</feature>
<dbReference type="Proteomes" id="UP001172738">
    <property type="component" value="Unassembled WGS sequence"/>
</dbReference>